<protein>
    <submittedName>
        <fullName evidence="1">Uncharacterized protein</fullName>
    </submittedName>
</protein>
<gene>
    <name evidence="1" type="ORF">PCOR1329_LOCUS56784</name>
</gene>
<evidence type="ECO:0000313" key="2">
    <source>
        <dbReference type="Proteomes" id="UP001189429"/>
    </source>
</evidence>
<reference evidence="1" key="1">
    <citation type="submission" date="2023-10" db="EMBL/GenBank/DDBJ databases">
        <authorList>
            <person name="Chen Y."/>
            <person name="Shah S."/>
            <person name="Dougan E. K."/>
            <person name="Thang M."/>
            <person name="Chan C."/>
        </authorList>
    </citation>
    <scope>NUCLEOTIDE SEQUENCE [LARGE SCALE GENOMIC DNA]</scope>
</reference>
<name>A0ABN9VCS5_9DINO</name>
<sequence length="163" mass="17157">MQMHSPKHASPSGVRLLPASALSQVLREGPLQLVQLQAAAAPVVVQAVHGVDAQGPVAELRLPRRRGHGVAQQQEVAQGVLPRSWRDLEKSPKQLPLDTASGQVLDAVLACSASEAARGKPLEPPACAPTVQLQTDARGQDARLALRCHCRQGTLSPCQTSPG</sequence>
<proteinExistence type="predicted"/>
<organism evidence="1 2">
    <name type="scientific">Prorocentrum cordatum</name>
    <dbReference type="NCBI Taxonomy" id="2364126"/>
    <lineage>
        <taxon>Eukaryota</taxon>
        <taxon>Sar</taxon>
        <taxon>Alveolata</taxon>
        <taxon>Dinophyceae</taxon>
        <taxon>Prorocentrales</taxon>
        <taxon>Prorocentraceae</taxon>
        <taxon>Prorocentrum</taxon>
    </lineage>
</organism>
<accession>A0ABN9VCS5</accession>
<keyword evidence="2" id="KW-1185">Reference proteome</keyword>
<evidence type="ECO:0000313" key="1">
    <source>
        <dbReference type="EMBL" id="CAK0870773.1"/>
    </source>
</evidence>
<dbReference type="Proteomes" id="UP001189429">
    <property type="component" value="Unassembled WGS sequence"/>
</dbReference>
<comment type="caution">
    <text evidence="1">The sequence shown here is derived from an EMBL/GenBank/DDBJ whole genome shotgun (WGS) entry which is preliminary data.</text>
</comment>
<dbReference type="EMBL" id="CAUYUJ010016995">
    <property type="protein sequence ID" value="CAK0870773.1"/>
    <property type="molecule type" value="Genomic_DNA"/>
</dbReference>